<accession>A0A969WCG5</accession>
<protein>
    <recommendedName>
        <fullName evidence="1">DUF6436 domain-containing protein</fullName>
    </recommendedName>
</protein>
<evidence type="ECO:0000313" key="3">
    <source>
        <dbReference type="Proteomes" id="UP000653472"/>
    </source>
</evidence>
<dbReference type="Proteomes" id="UP000653472">
    <property type="component" value="Unassembled WGS sequence"/>
</dbReference>
<comment type="caution">
    <text evidence="2">The sequence shown here is derived from an EMBL/GenBank/DDBJ whole genome shotgun (WGS) entry which is preliminary data.</text>
</comment>
<sequence>MLSARRMIAAGPITVFAIWMTLALSGFWMAFIAPAQAQRNDAVAALAAAAPQLRQWRLQHAAETARGTLVQLPALRCPCAAAPTLDTQTLRVLTARAGVAFEQASATAALPNAALVPGQDLLLFAADGEIVAAGSTQGGPLCGSPRAAVALLISTLAGHRNGAMPIGLGLRCQCGGDDSRLYEGSKT</sequence>
<keyword evidence="3" id="KW-1185">Reference proteome</keyword>
<evidence type="ECO:0000259" key="1">
    <source>
        <dbReference type="Pfam" id="PF20029"/>
    </source>
</evidence>
<reference evidence="2" key="1">
    <citation type="submission" date="2020-03" db="EMBL/GenBank/DDBJ databases">
        <title>Solimonas marina sp. nov., isolated from deep seawater of the Pacific Ocean.</title>
        <authorList>
            <person name="Liu X."/>
            <person name="Lai Q."/>
            <person name="Sun F."/>
            <person name="Gai Y."/>
            <person name="Li G."/>
            <person name="Shao Z."/>
        </authorList>
    </citation>
    <scope>NUCLEOTIDE SEQUENCE</scope>
    <source>
        <strain evidence="2">C16B3</strain>
    </source>
</reference>
<name>A0A969WCG5_9GAMM</name>
<proteinExistence type="predicted"/>
<gene>
    <name evidence="2" type="ORF">G7Y82_15180</name>
</gene>
<dbReference type="EMBL" id="JAAVXB010000009">
    <property type="protein sequence ID" value="NKF23659.1"/>
    <property type="molecule type" value="Genomic_DNA"/>
</dbReference>
<dbReference type="AlphaFoldDB" id="A0A969WCG5"/>
<evidence type="ECO:0000313" key="2">
    <source>
        <dbReference type="EMBL" id="NKF23659.1"/>
    </source>
</evidence>
<dbReference type="Pfam" id="PF20029">
    <property type="entry name" value="DUF6436"/>
    <property type="match status" value="1"/>
</dbReference>
<organism evidence="2 3">
    <name type="scientific">Solimonas marina</name>
    <dbReference type="NCBI Taxonomy" id="2714601"/>
    <lineage>
        <taxon>Bacteria</taxon>
        <taxon>Pseudomonadati</taxon>
        <taxon>Pseudomonadota</taxon>
        <taxon>Gammaproteobacteria</taxon>
        <taxon>Nevskiales</taxon>
        <taxon>Nevskiaceae</taxon>
        <taxon>Solimonas</taxon>
    </lineage>
</organism>
<dbReference type="InterPro" id="IPR045494">
    <property type="entry name" value="DUF6436"/>
</dbReference>
<feature type="domain" description="DUF6436" evidence="1">
    <location>
        <begin position="59"/>
        <end position="174"/>
    </location>
</feature>